<dbReference type="InterPro" id="IPR001214">
    <property type="entry name" value="SET_dom"/>
</dbReference>
<name>A0A395SQC7_FUSSP</name>
<dbReference type="Proteomes" id="UP000266152">
    <property type="component" value="Unassembled WGS sequence"/>
</dbReference>
<keyword evidence="1" id="KW-0802">TPR repeat</keyword>
<proteinExistence type="predicted"/>
<dbReference type="InterPro" id="IPR011990">
    <property type="entry name" value="TPR-like_helical_dom_sf"/>
</dbReference>
<dbReference type="Gene3D" id="2.170.270.10">
    <property type="entry name" value="SET domain"/>
    <property type="match status" value="1"/>
</dbReference>
<dbReference type="CDD" id="cd20071">
    <property type="entry name" value="SET_SMYD"/>
    <property type="match status" value="1"/>
</dbReference>
<keyword evidence="3" id="KW-0808">Transferase</keyword>
<dbReference type="Pfam" id="PF00856">
    <property type="entry name" value="SET"/>
    <property type="match status" value="1"/>
</dbReference>
<reference evidence="3 4" key="1">
    <citation type="journal article" date="2018" name="PLoS Pathog.">
        <title>Evolution of structural diversity of trichothecenes, a family of toxins produced by plant pathogenic and entomopathogenic fungi.</title>
        <authorList>
            <person name="Proctor R.H."/>
            <person name="McCormick S.P."/>
            <person name="Kim H.S."/>
            <person name="Cardoza R.E."/>
            <person name="Stanley A.M."/>
            <person name="Lindo L."/>
            <person name="Kelly A."/>
            <person name="Brown D.W."/>
            <person name="Lee T."/>
            <person name="Vaughan M.M."/>
            <person name="Alexander N.J."/>
            <person name="Busman M."/>
            <person name="Gutierrez S."/>
        </authorList>
    </citation>
    <scope>NUCLEOTIDE SEQUENCE [LARGE SCALE GENOMIC DNA]</scope>
    <source>
        <strain evidence="3 4">NRRL 3299</strain>
    </source>
</reference>
<keyword evidence="3" id="KW-0489">Methyltransferase</keyword>
<dbReference type="AlphaFoldDB" id="A0A395SQC7"/>
<dbReference type="SMART" id="SM00317">
    <property type="entry name" value="SET"/>
    <property type="match status" value="1"/>
</dbReference>
<dbReference type="PROSITE" id="PS50280">
    <property type="entry name" value="SET"/>
    <property type="match status" value="1"/>
</dbReference>
<dbReference type="Gene3D" id="1.25.40.10">
    <property type="entry name" value="Tetratricopeptide repeat domain"/>
    <property type="match status" value="1"/>
</dbReference>
<evidence type="ECO:0000313" key="4">
    <source>
        <dbReference type="Proteomes" id="UP000266152"/>
    </source>
</evidence>
<gene>
    <name evidence="3" type="ORF">FSPOR_1239</name>
</gene>
<keyword evidence="4" id="KW-1185">Reference proteome</keyword>
<dbReference type="GO" id="GO:0032259">
    <property type="term" value="P:methylation"/>
    <property type="evidence" value="ECO:0007669"/>
    <property type="project" value="UniProtKB-KW"/>
</dbReference>
<evidence type="ECO:0000313" key="3">
    <source>
        <dbReference type="EMBL" id="RGP74661.1"/>
    </source>
</evidence>
<evidence type="ECO:0000256" key="1">
    <source>
        <dbReference type="PROSITE-ProRule" id="PRU00339"/>
    </source>
</evidence>
<comment type="caution">
    <text evidence="3">The sequence shown here is derived from an EMBL/GenBank/DDBJ whole genome shotgun (WGS) entry which is preliminary data.</text>
</comment>
<feature type="repeat" description="TPR" evidence="1">
    <location>
        <begin position="295"/>
        <end position="328"/>
    </location>
</feature>
<dbReference type="PANTHER" id="PTHR47643">
    <property type="entry name" value="TPR DOMAIN PROTEIN (AFU_ORTHOLOGUE AFUA_5G12710)"/>
    <property type="match status" value="1"/>
</dbReference>
<dbReference type="EMBL" id="PXOF01000020">
    <property type="protein sequence ID" value="RGP74661.1"/>
    <property type="molecule type" value="Genomic_DNA"/>
</dbReference>
<dbReference type="STRING" id="5514.A0A395SQC7"/>
<sequence length="655" mass="73876">MTSNTLFITPEESARIQETVCNRLKQRKDQKGQSREHKDAKALIQQAVSASLMQDISSTVFGLSGSQKAKETMPAYGVGEPYLPCIKELNELEQMKIKDLCMETHHRGFFLCLLRVSPVVILEASSWAIVQDRFSGDVERIEVFLHKSQHGRDLLDTVSELLVKEPYYTINNHGESTIQVNHPSDLIVTDISDNLESWRQEPSGVSSRESISPEAYKKRGNHALLKKSNPSLAHFYYSQGLKLLADSKLYGTLRNDLYRNRSYVNLQLKRFDEAKCDALSSITSEQGCETKSLNAKAYNRAGLASYGQGEFIQARLYFEQQHKLQPEDQDEALHLKRVDARLREATEGVYNMRRIVSSLTKTGGRPDASSFAGPTEIKLSPVGGRGLFATRDISPNEIIMCEKAFCVAWSHEPETFNALACDTREETAIKVFPSGLHKAVVQKLLNNPSQVEKIMGLHGDYKGTGKRLIEVDDVPVIDTFQIHDVVQRNAFGLGQQTEDEDVSNASTGLWVRASYINHSCIPNAKKDFIGDLILFRTTRRIAAGEEITHSYDESTSYEVRQAAFLKTWNFECRCLLCLVQKEESDTSRRLREQAEERASIFVESNDPACASRVLVRKGEMLRKALDATYDEERYRGLPRPSLAAIDEWLRISGCI</sequence>
<dbReference type="InterPro" id="IPR053209">
    <property type="entry name" value="Gramillin-biosynth_MTr"/>
</dbReference>
<dbReference type="SUPFAM" id="SSF82199">
    <property type="entry name" value="SET domain"/>
    <property type="match status" value="1"/>
</dbReference>
<dbReference type="PANTHER" id="PTHR47643:SF2">
    <property type="entry name" value="TPR DOMAIN PROTEIN (AFU_ORTHOLOGUE AFUA_5G12710)"/>
    <property type="match status" value="1"/>
</dbReference>
<protein>
    <submittedName>
        <fullName evidence="3">N-lysine methyltransferase smyd2</fullName>
    </submittedName>
</protein>
<dbReference type="InterPro" id="IPR046341">
    <property type="entry name" value="SET_dom_sf"/>
</dbReference>
<feature type="domain" description="SET" evidence="2">
    <location>
        <begin position="373"/>
        <end position="552"/>
    </location>
</feature>
<evidence type="ECO:0000259" key="2">
    <source>
        <dbReference type="PROSITE" id="PS50280"/>
    </source>
</evidence>
<dbReference type="PROSITE" id="PS50005">
    <property type="entry name" value="TPR"/>
    <property type="match status" value="1"/>
</dbReference>
<dbReference type="GO" id="GO:0008168">
    <property type="term" value="F:methyltransferase activity"/>
    <property type="evidence" value="ECO:0007669"/>
    <property type="project" value="UniProtKB-KW"/>
</dbReference>
<organism evidence="3 4">
    <name type="scientific">Fusarium sporotrichioides</name>
    <dbReference type="NCBI Taxonomy" id="5514"/>
    <lineage>
        <taxon>Eukaryota</taxon>
        <taxon>Fungi</taxon>
        <taxon>Dikarya</taxon>
        <taxon>Ascomycota</taxon>
        <taxon>Pezizomycotina</taxon>
        <taxon>Sordariomycetes</taxon>
        <taxon>Hypocreomycetidae</taxon>
        <taxon>Hypocreales</taxon>
        <taxon>Nectriaceae</taxon>
        <taxon>Fusarium</taxon>
    </lineage>
</organism>
<dbReference type="SUPFAM" id="SSF48452">
    <property type="entry name" value="TPR-like"/>
    <property type="match status" value="1"/>
</dbReference>
<dbReference type="InterPro" id="IPR019734">
    <property type="entry name" value="TPR_rpt"/>
</dbReference>
<accession>A0A395SQC7</accession>